<dbReference type="AlphaFoldDB" id="A0A2D4M2E1"/>
<dbReference type="EMBL" id="IACM01065904">
    <property type="protein sequence ID" value="LAB27123.1"/>
    <property type="molecule type" value="Transcribed_RNA"/>
</dbReference>
<reference evidence="2" key="1">
    <citation type="submission" date="2017-07" db="EMBL/GenBank/DDBJ databases">
        <authorList>
            <person name="Mikheyev A."/>
            <person name="Grau M."/>
        </authorList>
    </citation>
    <scope>NUCLEOTIDE SEQUENCE</scope>
    <source>
        <tissue evidence="2">Venom_gland</tissue>
    </source>
</reference>
<evidence type="ECO:0000256" key="1">
    <source>
        <dbReference type="SAM" id="MobiDB-lite"/>
    </source>
</evidence>
<sequence length="110" mass="11909">MPPRRQLVPEPAAPLWGLPANLVFGRLSPDHGERAALPPPLREFGTLGCLQPPFRFSSAVTSDSPGRNVAPVLHCGNGRPGAHGLSHRTRKQGDFPHAQQDLRLNQNGQN</sequence>
<feature type="region of interest" description="Disordered" evidence="1">
    <location>
        <begin position="59"/>
        <end position="110"/>
    </location>
</feature>
<name>A0A2D4M2E1_9SAUR</name>
<protein>
    <submittedName>
        <fullName evidence="2">Uncharacterized protein</fullName>
    </submittedName>
</protein>
<accession>A0A2D4M2E1</accession>
<reference evidence="2" key="2">
    <citation type="submission" date="2017-11" db="EMBL/GenBank/DDBJ databases">
        <title>Coralsnake Venomics: Analyses of Venom Gland Transcriptomes and Proteomes of Six Brazilian Taxa.</title>
        <authorList>
            <person name="Aird S.D."/>
            <person name="Jorge da Silva N."/>
            <person name="Qiu L."/>
            <person name="Villar-Briones A."/>
            <person name="Aparecida-Saddi V."/>
            <person name="Campos-Telles M.P."/>
            <person name="Grau M."/>
            <person name="Mikheyev A.S."/>
        </authorList>
    </citation>
    <scope>NUCLEOTIDE SEQUENCE</scope>
    <source>
        <tissue evidence="2">Venom_gland</tissue>
    </source>
</reference>
<proteinExistence type="predicted"/>
<evidence type="ECO:0000313" key="2">
    <source>
        <dbReference type="EMBL" id="LAB27123.1"/>
    </source>
</evidence>
<organism evidence="2">
    <name type="scientific">Micrurus spixii</name>
    <name type="common">Amazon coral snake</name>
    <dbReference type="NCBI Taxonomy" id="129469"/>
    <lineage>
        <taxon>Eukaryota</taxon>
        <taxon>Metazoa</taxon>
        <taxon>Chordata</taxon>
        <taxon>Craniata</taxon>
        <taxon>Vertebrata</taxon>
        <taxon>Euteleostomi</taxon>
        <taxon>Lepidosauria</taxon>
        <taxon>Squamata</taxon>
        <taxon>Bifurcata</taxon>
        <taxon>Unidentata</taxon>
        <taxon>Episquamata</taxon>
        <taxon>Toxicofera</taxon>
        <taxon>Serpentes</taxon>
        <taxon>Colubroidea</taxon>
        <taxon>Elapidae</taxon>
        <taxon>Elapinae</taxon>
        <taxon>Micrurus</taxon>
    </lineage>
</organism>